<dbReference type="VEuPathDB" id="FungiDB:PC110_g14051"/>
<reference evidence="1 2" key="1">
    <citation type="submission" date="2018-01" db="EMBL/GenBank/DDBJ databases">
        <title>Draft genome of the strawberry crown rot pathogen Phytophthora cactorum.</title>
        <authorList>
            <person name="Armitage A.D."/>
            <person name="Lysoe E."/>
            <person name="Nellist C.F."/>
            <person name="Harrison R.J."/>
            <person name="Brurberg M.B."/>
        </authorList>
    </citation>
    <scope>NUCLEOTIDE SEQUENCE [LARGE SCALE GENOMIC DNA]</scope>
    <source>
        <strain evidence="1 2">10300</strain>
    </source>
</reference>
<comment type="caution">
    <text evidence="1">The sequence shown here is derived from an EMBL/GenBank/DDBJ whole genome shotgun (WGS) entry which is preliminary data.</text>
</comment>
<dbReference type="AlphaFoldDB" id="A0A329RXZ2"/>
<dbReference type="Gene3D" id="3.30.420.10">
    <property type="entry name" value="Ribonuclease H-like superfamily/Ribonuclease H"/>
    <property type="match status" value="1"/>
</dbReference>
<dbReference type="GO" id="GO:0003676">
    <property type="term" value="F:nucleic acid binding"/>
    <property type="evidence" value="ECO:0007669"/>
    <property type="project" value="InterPro"/>
</dbReference>
<name>A0A329RXZ2_9STRA</name>
<gene>
    <name evidence="1" type="ORF">PC110_g14051</name>
</gene>
<accession>A0A329RXZ2</accession>
<dbReference type="EMBL" id="MJFZ01000418">
    <property type="protein sequence ID" value="RAW29603.1"/>
    <property type="molecule type" value="Genomic_DNA"/>
</dbReference>
<dbReference type="InterPro" id="IPR036397">
    <property type="entry name" value="RNaseH_sf"/>
</dbReference>
<dbReference type="PANTHER" id="PTHR46564">
    <property type="entry name" value="TRANSPOSASE"/>
    <property type="match status" value="1"/>
</dbReference>
<evidence type="ECO:0008006" key="3">
    <source>
        <dbReference type="Google" id="ProtNLM"/>
    </source>
</evidence>
<dbReference type="Proteomes" id="UP000251314">
    <property type="component" value="Unassembled WGS sequence"/>
</dbReference>
<proteinExistence type="predicted"/>
<evidence type="ECO:0000313" key="1">
    <source>
        <dbReference type="EMBL" id="RAW29603.1"/>
    </source>
</evidence>
<evidence type="ECO:0000313" key="2">
    <source>
        <dbReference type="Proteomes" id="UP000251314"/>
    </source>
</evidence>
<sequence length="196" mass="22446">MKKTYGPERLSFVGCYVKEHLCFYIEELHVELRARFGTGPAGLSASSILRLLKFNLGLSRKVIERRAREAIPREIEALIAKMRCWYSYPEQLSSCFLIDETSKNGLDCVRLYAWANRGEKTIVRTPFARGERVPILAACDVNGFVGWRASRGTFTRLDFHRAFVEAVLPRLNPWSLPWSIVVMDNACIHMYPEVDG</sequence>
<keyword evidence="2" id="KW-1185">Reference proteome</keyword>
<dbReference type="OrthoDB" id="127242at2759"/>
<dbReference type="PANTHER" id="PTHR46564:SF1">
    <property type="entry name" value="TRANSPOSASE"/>
    <property type="match status" value="1"/>
</dbReference>
<organism evidence="1 2">
    <name type="scientific">Phytophthora cactorum</name>
    <dbReference type="NCBI Taxonomy" id="29920"/>
    <lineage>
        <taxon>Eukaryota</taxon>
        <taxon>Sar</taxon>
        <taxon>Stramenopiles</taxon>
        <taxon>Oomycota</taxon>
        <taxon>Peronosporomycetes</taxon>
        <taxon>Peronosporales</taxon>
        <taxon>Peronosporaceae</taxon>
        <taxon>Phytophthora</taxon>
    </lineage>
</organism>
<protein>
    <recommendedName>
        <fullName evidence="3">Tc1-like transposase DDE domain-containing protein</fullName>
    </recommendedName>
</protein>